<dbReference type="Proteomes" id="UP000265080">
    <property type="component" value="Chromosome 10"/>
</dbReference>
<feature type="chain" id="PRO_5018114425" evidence="2">
    <location>
        <begin position="30"/>
        <end position="407"/>
    </location>
</feature>
<dbReference type="Ensembl" id="ENSAPET00000012017.1">
    <property type="protein sequence ID" value="ENSAPEP00000011706.1"/>
    <property type="gene ID" value="ENSAPEG00000008367.1"/>
</dbReference>
<accession>A0A3P8SHS2</accession>
<name>A0A3P8SHS2_AMPPE</name>
<organism evidence="3 4">
    <name type="scientific">Amphiprion percula</name>
    <name type="common">Orange clownfish</name>
    <name type="synonym">Lutjanus percula</name>
    <dbReference type="NCBI Taxonomy" id="161767"/>
    <lineage>
        <taxon>Eukaryota</taxon>
        <taxon>Metazoa</taxon>
        <taxon>Chordata</taxon>
        <taxon>Craniata</taxon>
        <taxon>Vertebrata</taxon>
        <taxon>Euteleostomi</taxon>
        <taxon>Actinopterygii</taxon>
        <taxon>Neopterygii</taxon>
        <taxon>Teleostei</taxon>
        <taxon>Neoteleostei</taxon>
        <taxon>Acanthomorphata</taxon>
        <taxon>Ovalentaria</taxon>
        <taxon>Pomacentridae</taxon>
        <taxon>Amphiprion</taxon>
    </lineage>
</organism>
<evidence type="ECO:0000256" key="1">
    <source>
        <dbReference type="SAM" id="MobiDB-lite"/>
    </source>
</evidence>
<reference evidence="3 4" key="1">
    <citation type="submission" date="2018-03" db="EMBL/GenBank/DDBJ databases">
        <title>Finding Nemo's genes: A chromosome-scale reference assembly of the genome of the orange clownfish Amphiprion percula.</title>
        <authorList>
            <person name="Lehmann R."/>
        </authorList>
    </citation>
    <scope>NUCLEOTIDE SEQUENCE</scope>
</reference>
<evidence type="ECO:0000313" key="4">
    <source>
        <dbReference type="Proteomes" id="UP000265080"/>
    </source>
</evidence>
<dbReference type="AlphaFoldDB" id="A0A3P8SHS2"/>
<feature type="signal peptide" evidence="2">
    <location>
        <begin position="1"/>
        <end position="29"/>
    </location>
</feature>
<evidence type="ECO:0000256" key="2">
    <source>
        <dbReference type="SAM" id="SignalP"/>
    </source>
</evidence>
<keyword evidence="2" id="KW-0732">Signal</keyword>
<evidence type="ECO:0000313" key="3">
    <source>
        <dbReference type="Ensembl" id="ENSAPEP00000011706.1"/>
    </source>
</evidence>
<dbReference type="GeneTree" id="ENSGT00940000174824"/>
<sequence>MCKEKRKSAIVCLAAAVLLTCCLVQTTDCYRLKKTETRHEAEAATTTGVPEGIIVFGKAFHIGSGLESYIVDGTRRASSNGSVEDETSYQADFIGWEKGHIHDIGSKEAEWKRLSPTLQCLKDQMKFRAVGPAASQLLLDRGYAPPIPLSHIPPSCGYNVQKNSMALVMLIPFNGCNVYQKGGSYVVPMSWKGYPVSLLCPKPAYTTPAPQYIVPGHPPSHPNLKLPPLYFFPYPKYPVVLPDHVHKPELPKYPLYHHWTPYYQYLPHPPKTALPTASVHNFAHSHLFPFPLYQNVPLHYLQHYHGSQQSAGDLTVPAKPQVLDIPMLPHFPHFYQPQYPKHPVLDVTTTTEAPVDPTVTPPHLYPPHDHPHYPPHGHPHGHPHYPPHGQKPHSHGDHVQLTQFPLP</sequence>
<dbReference type="STRING" id="161767.ENSAPEP00000011706"/>
<feature type="compositionally biased region" description="Basic residues" evidence="1">
    <location>
        <begin position="373"/>
        <end position="393"/>
    </location>
</feature>
<keyword evidence="4" id="KW-1185">Reference proteome</keyword>
<reference evidence="3" key="3">
    <citation type="submission" date="2025-09" db="UniProtKB">
        <authorList>
            <consortium name="Ensembl"/>
        </authorList>
    </citation>
    <scope>IDENTIFICATION</scope>
</reference>
<reference evidence="3" key="2">
    <citation type="submission" date="2025-08" db="UniProtKB">
        <authorList>
            <consortium name="Ensembl"/>
        </authorList>
    </citation>
    <scope>IDENTIFICATION</scope>
</reference>
<proteinExistence type="predicted"/>
<feature type="region of interest" description="Disordered" evidence="1">
    <location>
        <begin position="352"/>
        <end position="397"/>
    </location>
</feature>
<dbReference type="OMA" id="FDRVPHW"/>
<protein>
    <submittedName>
        <fullName evidence="3">Uncharacterized protein</fullName>
    </submittedName>
</protein>